<dbReference type="Proteomes" id="UP000184499">
    <property type="component" value="Unassembled WGS sequence"/>
</dbReference>
<organism evidence="1 2">
    <name type="scientific">Aspergillus brasiliensis (strain CBS 101740 / IMI 381727 / IBT 21946)</name>
    <dbReference type="NCBI Taxonomy" id="767769"/>
    <lineage>
        <taxon>Eukaryota</taxon>
        <taxon>Fungi</taxon>
        <taxon>Dikarya</taxon>
        <taxon>Ascomycota</taxon>
        <taxon>Pezizomycotina</taxon>
        <taxon>Eurotiomycetes</taxon>
        <taxon>Eurotiomycetidae</taxon>
        <taxon>Eurotiales</taxon>
        <taxon>Aspergillaceae</taxon>
        <taxon>Aspergillus</taxon>
        <taxon>Aspergillus subgen. Circumdati</taxon>
    </lineage>
</organism>
<dbReference type="OrthoDB" id="10617257at2759"/>
<evidence type="ECO:0000313" key="1">
    <source>
        <dbReference type="EMBL" id="OJJ69931.1"/>
    </source>
</evidence>
<name>A0A1L9UE55_ASPBC</name>
<keyword evidence="2" id="KW-1185">Reference proteome</keyword>
<dbReference type="RefSeq" id="XP_067477180.1">
    <property type="nucleotide sequence ID" value="XM_067628484.1"/>
</dbReference>
<gene>
    <name evidence="1" type="ORF">ASPBRDRAFT_645756</name>
</gene>
<proteinExistence type="predicted"/>
<reference evidence="2" key="1">
    <citation type="journal article" date="2017" name="Genome Biol.">
        <title>Comparative genomics reveals high biological diversity and specific adaptations in the industrially and medically important fungal genus Aspergillus.</title>
        <authorList>
            <person name="de Vries R.P."/>
            <person name="Riley R."/>
            <person name="Wiebenga A."/>
            <person name="Aguilar-Osorio G."/>
            <person name="Amillis S."/>
            <person name="Uchima C.A."/>
            <person name="Anderluh G."/>
            <person name="Asadollahi M."/>
            <person name="Askin M."/>
            <person name="Barry K."/>
            <person name="Battaglia E."/>
            <person name="Bayram O."/>
            <person name="Benocci T."/>
            <person name="Braus-Stromeyer S.A."/>
            <person name="Caldana C."/>
            <person name="Canovas D."/>
            <person name="Cerqueira G.C."/>
            <person name="Chen F."/>
            <person name="Chen W."/>
            <person name="Choi C."/>
            <person name="Clum A."/>
            <person name="Dos Santos R.A."/>
            <person name="Damasio A.R."/>
            <person name="Diallinas G."/>
            <person name="Emri T."/>
            <person name="Fekete E."/>
            <person name="Flipphi M."/>
            <person name="Freyberg S."/>
            <person name="Gallo A."/>
            <person name="Gournas C."/>
            <person name="Habgood R."/>
            <person name="Hainaut M."/>
            <person name="Harispe M.L."/>
            <person name="Henrissat B."/>
            <person name="Hilden K.S."/>
            <person name="Hope R."/>
            <person name="Hossain A."/>
            <person name="Karabika E."/>
            <person name="Karaffa L."/>
            <person name="Karanyi Z."/>
            <person name="Krasevec N."/>
            <person name="Kuo A."/>
            <person name="Kusch H."/>
            <person name="LaButti K."/>
            <person name="Lagendijk E.L."/>
            <person name="Lapidus A."/>
            <person name="Levasseur A."/>
            <person name="Lindquist E."/>
            <person name="Lipzen A."/>
            <person name="Logrieco A.F."/>
            <person name="MacCabe A."/>
            <person name="Maekelae M.R."/>
            <person name="Malavazi I."/>
            <person name="Melin P."/>
            <person name="Meyer V."/>
            <person name="Mielnichuk N."/>
            <person name="Miskei M."/>
            <person name="Molnar A.P."/>
            <person name="Mule G."/>
            <person name="Ngan C.Y."/>
            <person name="Orejas M."/>
            <person name="Orosz E."/>
            <person name="Ouedraogo J.P."/>
            <person name="Overkamp K.M."/>
            <person name="Park H.-S."/>
            <person name="Perrone G."/>
            <person name="Piumi F."/>
            <person name="Punt P.J."/>
            <person name="Ram A.F."/>
            <person name="Ramon A."/>
            <person name="Rauscher S."/>
            <person name="Record E."/>
            <person name="Riano-Pachon D.M."/>
            <person name="Robert V."/>
            <person name="Roehrig J."/>
            <person name="Ruller R."/>
            <person name="Salamov A."/>
            <person name="Salih N.S."/>
            <person name="Samson R.A."/>
            <person name="Sandor E."/>
            <person name="Sanguinetti M."/>
            <person name="Schuetze T."/>
            <person name="Sepcic K."/>
            <person name="Shelest E."/>
            <person name="Sherlock G."/>
            <person name="Sophianopoulou V."/>
            <person name="Squina F.M."/>
            <person name="Sun H."/>
            <person name="Susca A."/>
            <person name="Todd R.B."/>
            <person name="Tsang A."/>
            <person name="Unkles S.E."/>
            <person name="van de Wiele N."/>
            <person name="van Rossen-Uffink D."/>
            <person name="Oliveira J.V."/>
            <person name="Vesth T.C."/>
            <person name="Visser J."/>
            <person name="Yu J.-H."/>
            <person name="Zhou M."/>
            <person name="Andersen M.R."/>
            <person name="Archer D.B."/>
            <person name="Baker S.E."/>
            <person name="Benoit I."/>
            <person name="Brakhage A.A."/>
            <person name="Braus G.H."/>
            <person name="Fischer R."/>
            <person name="Frisvad J.C."/>
            <person name="Goldman G.H."/>
            <person name="Houbraken J."/>
            <person name="Oakley B."/>
            <person name="Pocsi I."/>
            <person name="Scazzocchio C."/>
            <person name="Seiboth B."/>
            <person name="vanKuyk P.A."/>
            <person name="Wortman J."/>
            <person name="Dyer P.S."/>
            <person name="Grigoriev I.V."/>
        </authorList>
    </citation>
    <scope>NUCLEOTIDE SEQUENCE [LARGE SCALE GENOMIC DNA]</scope>
    <source>
        <strain evidence="2">CBS 101740 / IMI 381727 / IBT 21946</strain>
    </source>
</reference>
<dbReference type="VEuPathDB" id="FungiDB:ASPBRDRAFT_645756"/>
<dbReference type="EMBL" id="KV878687">
    <property type="protein sequence ID" value="OJJ69931.1"/>
    <property type="molecule type" value="Genomic_DNA"/>
</dbReference>
<protein>
    <submittedName>
        <fullName evidence="1">Uncharacterized protein</fullName>
    </submittedName>
</protein>
<dbReference type="AlphaFoldDB" id="A0A1L9UE55"/>
<evidence type="ECO:0000313" key="2">
    <source>
        <dbReference type="Proteomes" id="UP000184499"/>
    </source>
</evidence>
<dbReference type="GeneID" id="93580972"/>
<sequence>MDCASCVSAEGSIPVKLQVGAGKVKCLRHHPTQSQASTSNRVAVPLILDCPGWRHREHLNSQSIYSIDAIYFTQNVSSRRAHGREGKEKGIDIVVVSQAWPTSLKKKNIAGQLSLNASLGSCHLHTHLMDPDTLSTTSVHEMHDTSSCPVALSSALPRIPNPVYCKPFVSIAQPSPDRNYIPDGRSKLQCKHFPSP</sequence>
<accession>A0A1L9UE55</accession>